<dbReference type="PANTHER" id="PTHR11214">
    <property type="entry name" value="BETA-1,3-N-ACETYLGLUCOSAMINYLTRANSFERASE"/>
    <property type="match status" value="1"/>
</dbReference>
<evidence type="ECO:0000313" key="11">
    <source>
        <dbReference type="EMBL" id="GFO05542.1"/>
    </source>
</evidence>
<keyword evidence="9" id="KW-0472">Membrane</keyword>
<dbReference type="AlphaFoldDB" id="A0AAV4AE79"/>
<proteinExistence type="inferred from homology"/>
<dbReference type="Proteomes" id="UP000735302">
    <property type="component" value="Unassembled WGS sequence"/>
</dbReference>
<keyword evidence="5" id="KW-0812">Transmembrane</keyword>
<organism evidence="11 12">
    <name type="scientific">Plakobranchus ocellatus</name>
    <dbReference type="NCBI Taxonomy" id="259542"/>
    <lineage>
        <taxon>Eukaryota</taxon>
        <taxon>Metazoa</taxon>
        <taxon>Spiralia</taxon>
        <taxon>Lophotrochozoa</taxon>
        <taxon>Mollusca</taxon>
        <taxon>Gastropoda</taxon>
        <taxon>Heterobranchia</taxon>
        <taxon>Euthyneura</taxon>
        <taxon>Panpulmonata</taxon>
        <taxon>Sacoglossa</taxon>
        <taxon>Placobranchoidea</taxon>
        <taxon>Plakobranchidae</taxon>
        <taxon>Plakobranchus</taxon>
    </lineage>
</organism>
<dbReference type="PANTHER" id="PTHR11214:SF376">
    <property type="entry name" value="HEXOSYLTRANSFERASE"/>
    <property type="match status" value="1"/>
</dbReference>
<dbReference type="InterPro" id="IPR002659">
    <property type="entry name" value="Glyco_trans_31"/>
</dbReference>
<keyword evidence="8 10" id="KW-0333">Golgi apparatus</keyword>
<evidence type="ECO:0000256" key="6">
    <source>
        <dbReference type="ARBA" id="ARBA00022968"/>
    </source>
</evidence>
<dbReference type="GO" id="GO:0000139">
    <property type="term" value="C:Golgi membrane"/>
    <property type="evidence" value="ECO:0007669"/>
    <property type="project" value="UniProtKB-SubCell"/>
</dbReference>
<dbReference type="EMBL" id="BLXT01003748">
    <property type="protein sequence ID" value="GFO05542.1"/>
    <property type="molecule type" value="Genomic_DNA"/>
</dbReference>
<dbReference type="Pfam" id="PF01762">
    <property type="entry name" value="Galactosyl_T"/>
    <property type="match status" value="1"/>
</dbReference>
<protein>
    <recommendedName>
        <fullName evidence="10">Hexosyltransferase</fullName>
        <ecNumber evidence="10">2.4.1.-</ecNumber>
    </recommendedName>
</protein>
<evidence type="ECO:0000256" key="9">
    <source>
        <dbReference type="ARBA" id="ARBA00023136"/>
    </source>
</evidence>
<comment type="caution">
    <text evidence="11">The sequence shown here is derived from an EMBL/GenBank/DDBJ whole genome shotgun (WGS) entry which is preliminary data.</text>
</comment>
<reference evidence="11 12" key="1">
    <citation type="journal article" date="2021" name="Elife">
        <title>Chloroplast acquisition without the gene transfer in kleptoplastic sea slugs, Plakobranchus ocellatus.</title>
        <authorList>
            <person name="Maeda T."/>
            <person name="Takahashi S."/>
            <person name="Yoshida T."/>
            <person name="Shimamura S."/>
            <person name="Takaki Y."/>
            <person name="Nagai Y."/>
            <person name="Toyoda A."/>
            <person name="Suzuki Y."/>
            <person name="Arimoto A."/>
            <person name="Ishii H."/>
            <person name="Satoh N."/>
            <person name="Nishiyama T."/>
            <person name="Hasebe M."/>
            <person name="Maruyama T."/>
            <person name="Minagawa J."/>
            <person name="Obokata J."/>
            <person name="Shigenobu S."/>
        </authorList>
    </citation>
    <scope>NUCLEOTIDE SEQUENCE [LARGE SCALE GENOMIC DNA]</scope>
</reference>
<evidence type="ECO:0000313" key="12">
    <source>
        <dbReference type="Proteomes" id="UP000735302"/>
    </source>
</evidence>
<evidence type="ECO:0000256" key="8">
    <source>
        <dbReference type="ARBA" id="ARBA00023034"/>
    </source>
</evidence>
<comment type="similarity">
    <text evidence="2 10">Belongs to the glycosyltransferase 31 family.</text>
</comment>
<evidence type="ECO:0000256" key="4">
    <source>
        <dbReference type="ARBA" id="ARBA00022679"/>
    </source>
</evidence>
<comment type="subcellular location">
    <subcellularLocation>
        <location evidence="1 10">Golgi apparatus membrane</location>
        <topology evidence="1 10">Single-pass type II membrane protein</topology>
    </subcellularLocation>
</comment>
<name>A0AAV4AE79_9GAST</name>
<evidence type="ECO:0000256" key="2">
    <source>
        <dbReference type="ARBA" id="ARBA00008661"/>
    </source>
</evidence>
<evidence type="ECO:0000256" key="7">
    <source>
        <dbReference type="ARBA" id="ARBA00022989"/>
    </source>
</evidence>
<evidence type="ECO:0000256" key="1">
    <source>
        <dbReference type="ARBA" id="ARBA00004323"/>
    </source>
</evidence>
<evidence type="ECO:0000256" key="5">
    <source>
        <dbReference type="ARBA" id="ARBA00022692"/>
    </source>
</evidence>
<dbReference type="GO" id="GO:0016758">
    <property type="term" value="F:hexosyltransferase activity"/>
    <property type="evidence" value="ECO:0007669"/>
    <property type="project" value="InterPro"/>
</dbReference>
<dbReference type="EC" id="2.4.1.-" evidence="10"/>
<evidence type="ECO:0000256" key="10">
    <source>
        <dbReference type="RuleBase" id="RU363063"/>
    </source>
</evidence>
<keyword evidence="6" id="KW-0735">Signal-anchor</keyword>
<keyword evidence="7" id="KW-1133">Transmembrane helix</keyword>
<sequence length="441" mass="50199">MLIFQIDQILRLFLESREPIVFVSHIHRSSPLKTLVKESDKTLNQFDLAWDFVNNFGYESSPFFNRLILFRRITPKKYTYPYEIRSRLKFLLSEFGSKNSQTIPITDNKHGMEKNPNKGTALESMSTYSESLKLGSYKSLPSLPFKSKWNISIERQSKASRASARNDKLHALNDNYEFKHSTLKAGDQTFPQTLEPLPNICNGVAPFLLVLIAKRPSNRISSHQRMTRKIIRRKLASVLAKQPRHNGGEFKSSFHARSPKDDLTIMFISGKETSRPAEENALLREQAVYRDLLLVNISENSESLPSKIASALTWLYNCCPGTRFVLVTTDDMLINSPFLVKFISLFSAHISSLADSKVHSDKTYNFHKEFRDSLQVAASMPFSHGRHSKRGPAPYVISGEAIPELLQKMRTVAGRFLLEDEILGGVDVDVTKVWRISAARK</sequence>
<dbReference type="GO" id="GO:0006493">
    <property type="term" value="P:protein O-linked glycosylation"/>
    <property type="evidence" value="ECO:0007669"/>
    <property type="project" value="TreeGrafter"/>
</dbReference>
<keyword evidence="12" id="KW-1185">Reference proteome</keyword>
<gene>
    <name evidence="11" type="ORF">PoB_003204700</name>
</gene>
<accession>A0AAV4AE79</accession>
<keyword evidence="4" id="KW-0808">Transferase</keyword>
<keyword evidence="3 10" id="KW-0328">Glycosyltransferase</keyword>
<evidence type="ECO:0000256" key="3">
    <source>
        <dbReference type="ARBA" id="ARBA00022676"/>
    </source>
</evidence>